<dbReference type="EMBL" id="BOOK01000061">
    <property type="protein sequence ID" value="GII05056.1"/>
    <property type="molecule type" value="Genomic_DNA"/>
</dbReference>
<protein>
    <recommendedName>
        <fullName evidence="1">Zinc finger CGNR domain-containing protein</fullName>
    </recommendedName>
</protein>
<name>A0A8J3T616_9ACTN</name>
<dbReference type="Gene3D" id="1.10.3300.10">
    <property type="entry name" value="Jann2411-like domain"/>
    <property type="match status" value="1"/>
</dbReference>
<keyword evidence="3" id="KW-1185">Reference proteome</keyword>
<dbReference type="InterPro" id="IPR010852">
    <property type="entry name" value="ABATE"/>
</dbReference>
<proteinExistence type="predicted"/>
<dbReference type="Proteomes" id="UP000634476">
    <property type="component" value="Unassembled WGS sequence"/>
</dbReference>
<evidence type="ECO:0000313" key="3">
    <source>
        <dbReference type="Proteomes" id="UP000634476"/>
    </source>
</evidence>
<dbReference type="InterPro" id="IPR021005">
    <property type="entry name" value="Znf_CGNR"/>
</dbReference>
<dbReference type="Pfam" id="PF07336">
    <property type="entry name" value="ABATE"/>
    <property type="match status" value="1"/>
</dbReference>
<reference evidence="2" key="1">
    <citation type="submission" date="2021-01" db="EMBL/GenBank/DDBJ databases">
        <title>Whole genome shotgun sequence of Planobispora takensis NBRC 109077.</title>
        <authorList>
            <person name="Komaki H."/>
            <person name="Tamura T."/>
        </authorList>
    </citation>
    <scope>NUCLEOTIDE SEQUENCE</scope>
    <source>
        <strain evidence="2">NBRC 109077</strain>
    </source>
</reference>
<dbReference type="PANTHER" id="PTHR35525:SF3">
    <property type="entry name" value="BLL6575 PROTEIN"/>
    <property type="match status" value="1"/>
</dbReference>
<gene>
    <name evidence="2" type="ORF">Pta02_70640</name>
</gene>
<dbReference type="Pfam" id="PF11706">
    <property type="entry name" value="zf-CGNR"/>
    <property type="match status" value="1"/>
</dbReference>
<dbReference type="SUPFAM" id="SSF160904">
    <property type="entry name" value="Jann2411-like"/>
    <property type="match status" value="1"/>
</dbReference>
<sequence length="217" mass="22611">MSYELKSFTLQPAIMADVVSDQGRHSPLSQPGAADLVLGFVNTRAIDGSAERLADASATGLWLRATGLVHAGTLVTEADAAAARELRQALVTVLLAHAGEPDGDGATLEAAEAYLRRSGATYPLSAVVTADDVRLLPAQAGVAGAFGALLAAVADLARKGTWARVKACRNPPCHMGFYDRTRNCSAAYCSPRRCGAQVAMRSYRSRRAAGAEDAPIG</sequence>
<evidence type="ECO:0000259" key="1">
    <source>
        <dbReference type="Pfam" id="PF11706"/>
    </source>
</evidence>
<organism evidence="2 3">
    <name type="scientific">Planobispora takensis</name>
    <dbReference type="NCBI Taxonomy" id="1367882"/>
    <lineage>
        <taxon>Bacteria</taxon>
        <taxon>Bacillati</taxon>
        <taxon>Actinomycetota</taxon>
        <taxon>Actinomycetes</taxon>
        <taxon>Streptosporangiales</taxon>
        <taxon>Streptosporangiaceae</taxon>
        <taxon>Planobispora</taxon>
    </lineage>
</organism>
<accession>A0A8J3T616</accession>
<dbReference type="InterPro" id="IPR023286">
    <property type="entry name" value="ABATE_dom_sf"/>
</dbReference>
<dbReference type="AlphaFoldDB" id="A0A8J3T616"/>
<feature type="domain" description="Zinc finger CGNR" evidence="1">
    <location>
        <begin position="164"/>
        <end position="207"/>
    </location>
</feature>
<dbReference type="PANTHER" id="PTHR35525">
    <property type="entry name" value="BLL6575 PROTEIN"/>
    <property type="match status" value="1"/>
</dbReference>
<evidence type="ECO:0000313" key="2">
    <source>
        <dbReference type="EMBL" id="GII05056.1"/>
    </source>
</evidence>
<comment type="caution">
    <text evidence="2">The sequence shown here is derived from an EMBL/GenBank/DDBJ whole genome shotgun (WGS) entry which is preliminary data.</text>
</comment>